<dbReference type="GO" id="GO:0008168">
    <property type="term" value="F:methyltransferase activity"/>
    <property type="evidence" value="ECO:0007669"/>
    <property type="project" value="UniProtKB-KW"/>
</dbReference>
<keyword evidence="6" id="KW-1185">Reference proteome</keyword>
<dbReference type="AlphaFoldDB" id="A0A222VIB2"/>
<dbReference type="STRING" id="530584.SAMN05421630_106441"/>
<dbReference type="Gene3D" id="3.40.50.150">
    <property type="entry name" value="Vaccinia Virus protein VP39"/>
    <property type="match status" value="1"/>
</dbReference>
<proteinExistence type="predicted"/>
<dbReference type="PANTHER" id="PTHR33841">
    <property type="entry name" value="DNA METHYLTRANSFERASE YEEA-RELATED"/>
    <property type="match status" value="1"/>
</dbReference>
<organism evidence="5 6">
    <name type="scientific">Prauserella marina</name>
    <dbReference type="NCBI Taxonomy" id="530584"/>
    <lineage>
        <taxon>Bacteria</taxon>
        <taxon>Bacillati</taxon>
        <taxon>Actinomycetota</taxon>
        <taxon>Actinomycetes</taxon>
        <taxon>Pseudonocardiales</taxon>
        <taxon>Pseudonocardiaceae</taxon>
        <taxon>Prauserella</taxon>
    </lineage>
</organism>
<evidence type="ECO:0000313" key="5">
    <source>
        <dbReference type="EMBL" id="SDD21528.1"/>
    </source>
</evidence>
<dbReference type="InterPro" id="IPR050953">
    <property type="entry name" value="N4_N6_ade-DNA_methylase"/>
</dbReference>
<dbReference type="PRINTS" id="PR00507">
    <property type="entry name" value="N12N6MTFRASE"/>
</dbReference>
<dbReference type="PANTHER" id="PTHR33841:SF5">
    <property type="entry name" value="DNA METHYLASE (MODIFICATION METHYLASE) (METHYLTRANSFERASE)-RELATED"/>
    <property type="match status" value="1"/>
</dbReference>
<dbReference type="CDD" id="cd02440">
    <property type="entry name" value="AdoMet_MTases"/>
    <property type="match status" value="1"/>
</dbReference>
<name>A0A222VIB2_9PSEU</name>
<evidence type="ECO:0000256" key="1">
    <source>
        <dbReference type="ARBA" id="ARBA00022603"/>
    </source>
</evidence>
<evidence type="ECO:0000256" key="2">
    <source>
        <dbReference type="ARBA" id="ARBA00022679"/>
    </source>
</evidence>
<dbReference type="RefSeq" id="WP_091806418.1">
    <property type="nucleotide sequence ID" value="NZ_CP016353.1"/>
</dbReference>
<keyword evidence="3" id="KW-0949">S-adenosyl-L-methionine</keyword>
<evidence type="ECO:0000259" key="4">
    <source>
        <dbReference type="Pfam" id="PF22837"/>
    </source>
</evidence>
<dbReference type="SUPFAM" id="SSF53335">
    <property type="entry name" value="S-adenosyl-L-methionine-dependent methyltransferases"/>
    <property type="match status" value="1"/>
</dbReference>
<protein>
    <recommendedName>
        <fullName evidence="4">Type II methyltransferase M.Eco57I C-terminal domain-containing protein</fullName>
    </recommendedName>
</protein>
<feature type="domain" description="Type II methyltransferase M.Eco57I C-terminal" evidence="4">
    <location>
        <begin position="261"/>
        <end position="502"/>
    </location>
</feature>
<gene>
    <name evidence="5" type="ORF">SAMN05421630_106441</name>
</gene>
<reference evidence="5 6" key="1">
    <citation type="submission" date="2016-10" db="EMBL/GenBank/DDBJ databases">
        <authorList>
            <person name="de Groot N.N."/>
        </authorList>
    </citation>
    <scope>NUCLEOTIDE SEQUENCE [LARGE SCALE GENOMIC DNA]</scope>
    <source>
        <strain evidence="5 6">CGMCC 4.5506</strain>
    </source>
</reference>
<evidence type="ECO:0000256" key="3">
    <source>
        <dbReference type="ARBA" id="ARBA00022691"/>
    </source>
</evidence>
<dbReference type="GO" id="GO:0032259">
    <property type="term" value="P:methylation"/>
    <property type="evidence" value="ECO:0007669"/>
    <property type="project" value="UniProtKB-KW"/>
</dbReference>
<keyword evidence="2" id="KW-0808">Transferase</keyword>
<dbReference type="Pfam" id="PF22837">
    <property type="entry name" value="M_Eco57I_C"/>
    <property type="match status" value="1"/>
</dbReference>
<sequence>MKLRSEVSAEKLRGGFYTPAGLVRHALHRLGELLGTWDDVSVLEPSVGDGAFVDGLAESSLPVGNFTGLDVDGGAVAVARQRLERSGIPGEILRSSTLAWSLDTTREFDAVVGNLPFVRFQFVSVPEREHAMRHGSELGVPVAGVANLWLPMLLASLRRLRVGGAFALVLPAECFTGVSAGKARQWLLRTVDELRFDLYPPRSFPGALQEVVLLSGRRARPSSSELRPLVVSLHSAQHSTALFAQDRGLVTRHAVAVNDAPWTSLLLRPEHREAVAEARAIPAVRRLDEIAKFEVATVTGANAYFSLNESEVSEFGLRPWSRPLLARAKHAPGLRFTARDYRNNAASGLKVHLFDATSSPLERKPGSGLDRYLRRGEDDLIPTRFKCRIRQPWYRIPNIRHGQLMLSKRSHHHPRVIVNDIGCVTTDTIYRGRITDGVTGDADFAAAFHNSLTLLSAELEGRNFGGGVLELVPSEVGRLAVVSAPGMARDLPRLDELCRECAATGDPAVATETIVRETDALLAKQQLGLTGDLLDTLREAHEVLRGRRLARASGSDEPASLNNSE</sequence>
<dbReference type="InterPro" id="IPR054520">
    <property type="entry name" value="M_Eco57I_C"/>
</dbReference>
<dbReference type="OrthoDB" id="32195at2"/>
<dbReference type="EMBL" id="FMZE01000006">
    <property type="protein sequence ID" value="SDD21528.1"/>
    <property type="molecule type" value="Genomic_DNA"/>
</dbReference>
<dbReference type="InterPro" id="IPR029063">
    <property type="entry name" value="SAM-dependent_MTases_sf"/>
</dbReference>
<keyword evidence="1" id="KW-0489">Methyltransferase</keyword>
<evidence type="ECO:0000313" key="6">
    <source>
        <dbReference type="Proteomes" id="UP000199494"/>
    </source>
</evidence>
<dbReference type="Proteomes" id="UP000199494">
    <property type="component" value="Unassembled WGS sequence"/>
</dbReference>
<dbReference type="REBASE" id="214122">
    <property type="entry name" value="M.Pma45268ORF140P"/>
</dbReference>
<dbReference type="KEGG" id="pmad:BAY61_00140"/>
<accession>A0A222VIB2</accession>